<protein>
    <submittedName>
        <fullName evidence="1">Uncharacterized protein</fullName>
    </submittedName>
</protein>
<name>A0A8S2K6X1_9BILA</name>
<dbReference type="Proteomes" id="UP000681720">
    <property type="component" value="Unassembled WGS sequence"/>
</dbReference>
<feature type="non-terminal residue" evidence="1">
    <location>
        <position position="1"/>
    </location>
</feature>
<evidence type="ECO:0000313" key="2">
    <source>
        <dbReference type="Proteomes" id="UP000681720"/>
    </source>
</evidence>
<evidence type="ECO:0000313" key="1">
    <source>
        <dbReference type="EMBL" id="CAF3839863.1"/>
    </source>
</evidence>
<organism evidence="1 2">
    <name type="scientific">Rotaria magnacalcarata</name>
    <dbReference type="NCBI Taxonomy" id="392030"/>
    <lineage>
        <taxon>Eukaryota</taxon>
        <taxon>Metazoa</taxon>
        <taxon>Spiralia</taxon>
        <taxon>Gnathifera</taxon>
        <taxon>Rotifera</taxon>
        <taxon>Eurotatoria</taxon>
        <taxon>Bdelloidea</taxon>
        <taxon>Philodinida</taxon>
        <taxon>Philodinidae</taxon>
        <taxon>Rotaria</taxon>
    </lineage>
</organism>
<gene>
    <name evidence="1" type="ORF">GIL414_LOCUS3317</name>
</gene>
<dbReference type="PANTHER" id="PTHR15924">
    <property type="entry name" value="CLE"/>
    <property type="match status" value="1"/>
</dbReference>
<dbReference type="EMBL" id="CAJOBJ010000716">
    <property type="protein sequence ID" value="CAF3839863.1"/>
    <property type="molecule type" value="Genomic_DNA"/>
</dbReference>
<sequence>MFKRKLSSLDYGKDYNPHDETQFRQMVIWLEDMKIRLYSIDGRQSLRNIQNPQWEEALYK</sequence>
<proteinExistence type="predicted"/>
<comment type="caution">
    <text evidence="1">The sequence shown here is derived from an EMBL/GenBank/DDBJ whole genome shotgun (WGS) entry which is preliminary data.</text>
</comment>
<dbReference type="InterPro" id="IPR019265">
    <property type="entry name" value="RTRAF"/>
</dbReference>
<reference evidence="1" key="1">
    <citation type="submission" date="2021-02" db="EMBL/GenBank/DDBJ databases">
        <authorList>
            <person name="Nowell W R."/>
        </authorList>
    </citation>
    <scope>NUCLEOTIDE SEQUENCE</scope>
</reference>
<dbReference type="Pfam" id="PF10036">
    <property type="entry name" value="RLL"/>
    <property type="match status" value="1"/>
</dbReference>
<dbReference type="AlphaFoldDB" id="A0A8S2K6X1"/>
<accession>A0A8S2K6X1</accession>